<accession>A0A0P7B9L1</accession>
<keyword evidence="10" id="KW-1185">Reference proteome</keyword>
<dbReference type="EC" id="1.13.11.93" evidence="6"/>
<comment type="similarity">
    <text evidence="5">Belongs to the 2-oxoadipate dioxygenase/decarboxylase family.</text>
</comment>
<dbReference type="InterPro" id="IPR047869">
    <property type="entry name" value="YdcJ_bac-like"/>
</dbReference>
<evidence type="ECO:0000256" key="8">
    <source>
        <dbReference type="ARBA" id="ARBA00035045"/>
    </source>
</evidence>
<dbReference type="OrthoDB" id="8300246at2759"/>
<dbReference type="Gene3D" id="3.10.180.80">
    <property type="entry name" value="Uncharacterised protein PF07063, DUF1338"/>
    <property type="match status" value="1"/>
</dbReference>
<dbReference type="PANTHER" id="PTHR39479">
    <property type="match status" value="1"/>
</dbReference>
<evidence type="ECO:0000256" key="4">
    <source>
        <dbReference type="ARBA" id="ARBA00023004"/>
    </source>
</evidence>
<keyword evidence="3" id="KW-0560">Oxidoreductase</keyword>
<gene>
    <name evidence="9" type="ORF">AK830_g9540</name>
</gene>
<evidence type="ECO:0000256" key="2">
    <source>
        <dbReference type="ARBA" id="ARBA00022964"/>
    </source>
</evidence>
<comment type="caution">
    <text evidence="9">The sequence shown here is derived from an EMBL/GenBank/DDBJ whole genome shotgun (WGS) entry which is preliminary data.</text>
</comment>
<dbReference type="PANTHER" id="PTHR39479:SF2">
    <property type="entry name" value="2-OXOADIPATE DIOXYGENASE_DECARBOXYLASE"/>
    <property type="match status" value="1"/>
</dbReference>
<evidence type="ECO:0000256" key="3">
    <source>
        <dbReference type="ARBA" id="ARBA00023002"/>
    </source>
</evidence>
<evidence type="ECO:0000256" key="7">
    <source>
        <dbReference type="ARBA" id="ARBA00035034"/>
    </source>
</evidence>
<protein>
    <recommendedName>
        <fullName evidence="7">2-oxoadipate dioxygenase/decarboxylase</fullName>
        <ecNumber evidence="6">1.13.11.93</ecNumber>
    </recommendedName>
    <alternativeName>
        <fullName evidence="8">2-hydroxyglutarate synthase</fullName>
    </alternativeName>
</protein>
<dbReference type="GO" id="GO:0051213">
    <property type="term" value="F:dioxygenase activity"/>
    <property type="evidence" value="ECO:0007669"/>
    <property type="project" value="UniProtKB-KW"/>
</dbReference>
<dbReference type="CDD" id="cd16348">
    <property type="entry name" value="VOC_YdcJ_like"/>
    <property type="match status" value="1"/>
</dbReference>
<reference evidence="9 10" key="1">
    <citation type="submission" date="2015-09" db="EMBL/GenBank/DDBJ databases">
        <title>Draft genome of a European isolate of the apple canker pathogen Neonectria ditissima.</title>
        <authorList>
            <person name="Gomez-Cortecero A."/>
            <person name="Harrison R.J."/>
            <person name="Armitage A.D."/>
        </authorList>
    </citation>
    <scope>NUCLEOTIDE SEQUENCE [LARGE SCALE GENOMIC DNA]</scope>
    <source>
        <strain evidence="9 10">R09/05</strain>
    </source>
</reference>
<dbReference type="InterPro" id="IPR009770">
    <property type="entry name" value="HGLS"/>
</dbReference>
<proteinExistence type="inferred from homology"/>
<dbReference type="Pfam" id="PF07063">
    <property type="entry name" value="HGLS"/>
    <property type="match status" value="1"/>
</dbReference>
<evidence type="ECO:0000313" key="10">
    <source>
        <dbReference type="Proteomes" id="UP000050424"/>
    </source>
</evidence>
<evidence type="ECO:0000256" key="1">
    <source>
        <dbReference type="ARBA" id="ARBA00001954"/>
    </source>
</evidence>
<name>A0A0P7B9L1_9HYPO</name>
<dbReference type="SMART" id="SM01150">
    <property type="entry name" value="DUF1338"/>
    <property type="match status" value="1"/>
</dbReference>
<evidence type="ECO:0000313" key="9">
    <source>
        <dbReference type="EMBL" id="KPM37045.1"/>
    </source>
</evidence>
<dbReference type="STRING" id="78410.A0A0P7B9L1"/>
<dbReference type="Proteomes" id="UP000050424">
    <property type="component" value="Unassembled WGS sequence"/>
</dbReference>
<organism evidence="9 10">
    <name type="scientific">Neonectria ditissima</name>
    <dbReference type="NCBI Taxonomy" id="78410"/>
    <lineage>
        <taxon>Eukaryota</taxon>
        <taxon>Fungi</taxon>
        <taxon>Dikarya</taxon>
        <taxon>Ascomycota</taxon>
        <taxon>Pezizomycotina</taxon>
        <taxon>Sordariomycetes</taxon>
        <taxon>Hypocreomycetidae</taxon>
        <taxon>Hypocreales</taxon>
        <taxon>Nectriaceae</taxon>
        <taxon>Neonectria</taxon>
    </lineage>
</organism>
<comment type="cofactor">
    <cofactor evidence="1">
        <name>Fe(2+)</name>
        <dbReference type="ChEBI" id="CHEBI:29033"/>
    </cofactor>
</comment>
<keyword evidence="2" id="KW-0223">Dioxygenase</keyword>
<evidence type="ECO:0000256" key="5">
    <source>
        <dbReference type="ARBA" id="ARBA00035013"/>
    </source>
</evidence>
<dbReference type="AlphaFoldDB" id="A0A0P7B9L1"/>
<sequence>MAPSATDHSSSESSWVDRDDLRTAFTLAMSAMYKAEVPLYGDLVRIVGAVNQSTLGSALDPKVLAMRYGDVASSRLDVERHGAIRLGTPRELRTVRRIFAIIGLDPVGYYDLSPAGLPMHATCFRPKTEASLHRNPFRVFTSVLRPELIKDPRARDLALELLSKRNIFSDELVELLDLGDAQHGRLRPNQGRRFVAEAMKTFSWHGTAAASHEDYQCLKDEHPILADIACFRSSHINHLTPRTLCITSAQDLMKREGLRVKDRIEGPPPRSCPILLRQTSFLAIEEPIKFLGASDPSYESLVQGSHRARFGEIEERGAAVTPAGRRLYDELLNEATAASSEEPSPEEFDKLVETVFEKYPDDWDELRRRDLIYCTFEATSKGMEASLSDQRYRLEDLLEQGLIDAFPMTYEDFLPLSAAGIFQSNLGSKSPARETEACPDSEGMEEVLGASLGDADEIYRAAQAESLAKCASKLGIEVYV</sequence>
<dbReference type="EMBL" id="LKCW01000179">
    <property type="protein sequence ID" value="KPM37045.1"/>
    <property type="molecule type" value="Genomic_DNA"/>
</dbReference>
<keyword evidence="4" id="KW-0408">Iron</keyword>
<evidence type="ECO:0000256" key="6">
    <source>
        <dbReference type="ARBA" id="ARBA00035023"/>
    </source>
</evidence>